<proteinExistence type="predicted"/>
<dbReference type="PANTHER" id="PTHR22776:SF49">
    <property type="entry name" value="MARVEL DOMAIN-CONTAINING PROTEIN"/>
    <property type="match status" value="1"/>
</dbReference>
<dbReference type="GO" id="GO:0016020">
    <property type="term" value="C:membrane"/>
    <property type="evidence" value="ECO:0007669"/>
    <property type="project" value="UniProtKB-SubCell"/>
</dbReference>
<organism evidence="10 11">
    <name type="scientific">Asbolus verrucosus</name>
    <name type="common">Desert ironclad beetle</name>
    <dbReference type="NCBI Taxonomy" id="1661398"/>
    <lineage>
        <taxon>Eukaryota</taxon>
        <taxon>Metazoa</taxon>
        <taxon>Ecdysozoa</taxon>
        <taxon>Arthropoda</taxon>
        <taxon>Hexapoda</taxon>
        <taxon>Insecta</taxon>
        <taxon>Pterygota</taxon>
        <taxon>Neoptera</taxon>
        <taxon>Endopterygota</taxon>
        <taxon>Coleoptera</taxon>
        <taxon>Polyphaga</taxon>
        <taxon>Cucujiformia</taxon>
        <taxon>Tenebrionidae</taxon>
        <taxon>Pimeliinae</taxon>
        <taxon>Asbolus</taxon>
    </lineage>
</organism>
<evidence type="ECO:0000256" key="7">
    <source>
        <dbReference type="SAM" id="Phobius"/>
    </source>
</evidence>
<accession>A0A482VX94</accession>
<dbReference type="InterPro" id="IPR050578">
    <property type="entry name" value="MARVEL-CKLF_proteins"/>
</dbReference>
<feature type="signal peptide" evidence="8">
    <location>
        <begin position="1"/>
        <end position="21"/>
    </location>
</feature>
<evidence type="ECO:0000256" key="3">
    <source>
        <dbReference type="ARBA" id="ARBA00022989"/>
    </source>
</evidence>
<gene>
    <name evidence="10" type="ORF">BDFB_013343</name>
</gene>
<comment type="caution">
    <text evidence="10">The sequence shown here is derived from an EMBL/GenBank/DDBJ whole genome shotgun (WGS) entry which is preliminary data.</text>
</comment>
<comment type="subcellular location">
    <subcellularLocation>
        <location evidence="1">Membrane</location>
        <topology evidence="1">Multi-pass membrane protein</topology>
    </subcellularLocation>
</comment>
<dbReference type="PANTHER" id="PTHR22776">
    <property type="entry name" value="MARVEL-CONTAINING POTENTIAL LIPID RAFT-ASSOCIATED PROTEIN"/>
    <property type="match status" value="1"/>
</dbReference>
<feature type="chain" id="PRO_5019836532" description="MARVEL domain-containing protein" evidence="8">
    <location>
        <begin position="22"/>
        <end position="111"/>
    </location>
</feature>
<sequence length="111" mass="12712">MTGFWLTVFLLILYLFHNVEKFYKVPWLKIELFYCSLWASLYLIAACLAATFGIEAFSAAAFFGFCAMLMYCVEGFFKFKALRNGEPAQHPRPTITPPENTIPNTPPPPYK</sequence>
<dbReference type="AlphaFoldDB" id="A0A482VX94"/>
<dbReference type="Proteomes" id="UP000292052">
    <property type="component" value="Unassembled WGS sequence"/>
</dbReference>
<feature type="region of interest" description="Disordered" evidence="6">
    <location>
        <begin position="86"/>
        <end position="111"/>
    </location>
</feature>
<feature type="compositionally biased region" description="Low complexity" evidence="6">
    <location>
        <begin position="91"/>
        <end position="103"/>
    </location>
</feature>
<evidence type="ECO:0000256" key="6">
    <source>
        <dbReference type="SAM" id="MobiDB-lite"/>
    </source>
</evidence>
<dbReference type="EMBL" id="QDEB01056050">
    <property type="protein sequence ID" value="RZC37058.1"/>
    <property type="molecule type" value="Genomic_DNA"/>
</dbReference>
<feature type="transmembrane region" description="Helical" evidence="7">
    <location>
        <begin position="42"/>
        <end position="73"/>
    </location>
</feature>
<keyword evidence="2 5" id="KW-0812">Transmembrane</keyword>
<evidence type="ECO:0000256" key="1">
    <source>
        <dbReference type="ARBA" id="ARBA00004141"/>
    </source>
</evidence>
<evidence type="ECO:0000256" key="5">
    <source>
        <dbReference type="PROSITE-ProRule" id="PRU00581"/>
    </source>
</evidence>
<keyword evidence="3 7" id="KW-1133">Transmembrane helix</keyword>
<name>A0A482VX94_ASBVE</name>
<feature type="domain" description="MARVEL" evidence="9">
    <location>
        <begin position="1"/>
        <end position="83"/>
    </location>
</feature>
<keyword evidence="8" id="KW-0732">Signal</keyword>
<keyword evidence="4 5" id="KW-0472">Membrane</keyword>
<evidence type="ECO:0000256" key="4">
    <source>
        <dbReference type="ARBA" id="ARBA00023136"/>
    </source>
</evidence>
<keyword evidence="11" id="KW-1185">Reference proteome</keyword>
<evidence type="ECO:0000259" key="9">
    <source>
        <dbReference type="PROSITE" id="PS51225"/>
    </source>
</evidence>
<dbReference type="PROSITE" id="PS51225">
    <property type="entry name" value="MARVEL"/>
    <property type="match status" value="1"/>
</dbReference>
<evidence type="ECO:0000313" key="11">
    <source>
        <dbReference type="Proteomes" id="UP000292052"/>
    </source>
</evidence>
<dbReference type="OrthoDB" id="10028364at2759"/>
<evidence type="ECO:0000256" key="8">
    <source>
        <dbReference type="SAM" id="SignalP"/>
    </source>
</evidence>
<evidence type="ECO:0000256" key="2">
    <source>
        <dbReference type="ARBA" id="ARBA00022692"/>
    </source>
</evidence>
<dbReference type="InterPro" id="IPR008253">
    <property type="entry name" value="Marvel"/>
</dbReference>
<evidence type="ECO:0000313" key="10">
    <source>
        <dbReference type="EMBL" id="RZC37058.1"/>
    </source>
</evidence>
<reference evidence="10 11" key="1">
    <citation type="submission" date="2017-03" db="EMBL/GenBank/DDBJ databases">
        <title>Genome of the blue death feigning beetle - Asbolus verrucosus.</title>
        <authorList>
            <person name="Rider S.D."/>
        </authorList>
    </citation>
    <scope>NUCLEOTIDE SEQUENCE [LARGE SCALE GENOMIC DNA]</scope>
    <source>
        <strain evidence="10">Butters</strain>
        <tissue evidence="10">Head and leg muscle</tissue>
    </source>
</reference>
<protein>
    <recommendedName>
        <fullName evidence="9">MARVEL domain-containing protein</fullName>
    </recommendedName>
</protein>